<dbReference type="GeneID" id="593936"/>
<dbReference type="AlphaFoldDB" id="A0A7M7RHP0"/>
<keyword evidence="2" id="KW-0479">Metal-binding</keyword>
<accession>A0A7M7RHP0</accession>
<name>A0A7M7RHP0_STRPU</name>
<dbReference type="Pfam" id="PF13359">
    <property type="entry name" value="DDE_Tnp_4"/>
    <property type="match status" value="1"/>
</dbReference>
<dbReference type="InterPro" id="IPR027806">
    <property type="entry name" value="HARBI1_dom"/>
</dbReference>
<dbReference type="PANTHER" id="PTHR34615">
    <property type="entry name" value="PX DOMAIN-CONTAINING PROTEIN"/>
    <property type="match status" value="1"/>
</dbReference>
<dbReference type="RefSeq" id="XP_800792.2">
    <property type="nucleotide sequence ID" value="XM_795699.5"/>
</dbReference>
<evidence type="ECO:0000313" key="5">
    <source>
        <dbReference type="Proteomes" id="UP000007110"/>
    </source>
</evidence>
<feature type="domain" description="DDE Tnp4" evidence="3">
    <location>
        <begin position="200"/>
        <end position="337"/>
    </location>
</feature>
<evidence type="ECO:0000259" key="3">
    <source>
        <dbReference type="Pfam" id="PF13359"/>
    </source>
</evidence>
<dbReference type="PANTHER" id="PTHR34615:SF1">
    <property type="entry name" value="PX DOMAIN-CONTAINING PROTEIN"/>
    <property type="match status" value="1"/>
</dbReference>
<keyword evidence="5" id="KW-1185">Reference proteome</keyword>
<protein>
    <recommendedName>
        <fullName evidence="3">DDE Tnp4 domain-containing protein</fullName>
    </recommendedName>
</protein>
<proteinExistence type="predicted"/>
<dbReference type="RefSeq" id="XP_030841272.1">
    <property type="nucleotide sequence ID" value="XM_030985412.1"/>
</dbReference>
<dbReference type="OrthoDB" id="5978526at2759"/>
<evidence type="ECO:0000313" key="4">
    <source>
        <dbReference type="EnsemblMetazoa" id="XP_800792"/>
    </source>
</evidence>
<sequence length="363" mass="41601">MENLHQVQDSILAAYAFDIIDDIEFLLLSEINSSSNQDFEHDDGHFDLDNFNDDECTSYYRFKKDEIYRLKHALGIPDRITLPNRSRMDGLKALCIGLQRYANPCRYGDLVKVYRHPVPLLCLAFNWMTKFIYDTHKHRLTTLDQPWLAPQQLRIYADVIHQKGAPLKNCWGFVDVTVRAICKPGEQQQQQQQQQGVDIDHKPEHLLKYQSVTTPNGMIANLYGPVEGRRHDSYLLRESGLLTILEGGSHDAEGNVLCIYGDPRYPVRPQLQAPFPTANITPDQAAFNEVMSKVKITAEWSFGGIVNFFKLSDFKKSQEIHESSCAKMYMVSGILTNAHTCIYGNNTPSYFQLKPPSLDEYFQ</sequence>
<dbReference type="Proteomes" id="UP000007110">
    <property type="component" value="Unassembled WGS sequence"/>
</dbReference>
<organism evidence="4 5">
    <name type="scientific">Strongylocentrotus purpuratus</name>
    <name type="common">Purple sea urchin</name>
    <dbReference type="NCBI Taxonomy" id="7668"/>
    <lineage>
        <taxon>Eukaryota</taxon>
        <taxon>Metazoa</taxon>
        <taxon>Echinodermata</taxon>
        <taxon>Eleutherozoa</taxon>
        <taxon>Echinozoa</taxon>
        <taxon>Echinoidea</taxon>
        <taxon>Euechinoidea</taxon>
        <taxon>Echinacea</taxon>
        <taxon>Camarodonta</taxon>
        <taxon>Echinidea</taxon>
        <taxon>Strongylocentrotidae</taxon>
        <taxon>Strongylocentrotus</taxon>
    </lineage>
</organism>
<dbReference type="InParanoid" id="A0A7M7RHP0"/>
<reference evidence="5" key="1">
    <citation type="submission" date="2015-02" db="EMBL/GenBank/DDBJ databases">
        <title>Genome sequencing for Strongylocentrotus purpuratus.</title>
        <authorList>
            <person name="Murali S."/>
            <person name="Liu Y."/>
            <person name="Vee V."/>
            <person name="English A."/>
            <person name="Wang M."/>
            <person name="Skinner E."/>
            <person name="Han Y."/>
            <person name="Muzny D.M."/>
            <person name="Worley K.C."/>
            <person name="Gibbs R.A."/>
        </authorList>
    </citation>
    <scope>NUCLEOTIDE SEQUENCE</scope>
</reference>
<dbReference type="EnsemblMetazoa" id="XM_030985412">
    <property type="protein sequence ID" value="XP_030841272"/>
    <property type="gene ID" value="LOC593936"/>
</dbReference>
<dbReference type="KEGG" id="spu:593936"/>
<evidence type="ECO:0000256" key="2">
    <source>
        <dbReference type="ARBA" id="ARBA00022723"/>
    </source>
</evidence>
<reference evidence="4" key="2">
    <citation type="submission" date="2021-01" db="UniProtKB">
        <authorList>
            <consortium name="EnsemblMetazoa"/>
        </authorList>
    </citation>
    <scope>IDENTIFICATION</scope>
</reference>
<evidence type="ECO:0000256" key="1">
    <source>
        <dbReference type="ARBA" id="ARBA00001968"/>
    </source>
</evidence>
<dbReference type="EnsemblMetazoa" id="XM_795699">
    <property type="protein sequence ID" value="XP_800792"/>
    <property type="gene ID" value="LOC593936"/>
</dbReference>
<comment type="cofactor">
    <cofactor evidence="1">
        <name>a divalent metal cation</name>
        <dbReference type="ChEBI" id="CHEBI:60240"/>
    </cofactor>
</comment>
<dbReference type="GO" id="GO:0046872">
    <property type="term" value="F:metal ion binding"/>
    <property type="evidence" value="ECO:0007669"/>
    <property type="project" value="UniProtKB-KW"/>
</dbReference>
<dbReference type="OMA" id="KGVQFHL"/>